<name>A0A4C1USE1_EUMVA</name>
<reference evidence="1 2" key="1">
    <citation type="journal article" date="2019" name="Commun. Biol.">
        <title>The bagworm genome reveals a unique fibroin gene that provides high tensile strength.</title>
        <authorList>
            <person name="Kono N."/>
            <person name="Nakamura H."/>
            <person name="Ohtoshi R."/>
            <person name="Tomita M."/>
            <person name="Numata K."/>
            <person name="Arakawa K."/>
        </authorList>
    </citation>
    <scope>NUCLEOTIDE SEQUENCE [LARGE SCALE GENOMIC DNA]</scope>
</reference>
<accession>A0A4C1USE1</accession>
<comment type="caution">
    <text evidence="1">The sequence shown here is derived from an EMBL/GenBank/DDBJ whole genome shotgun (WGS) entry which is preliminary data.</text>
</comment>
<gene>
    <name evidence="1" type="ORF">EVAR_19766_1</name>
</gene>
<proteinExistence type="predicted"/>
<evidence type="ECO:0000313" key="1">
    <source>
        <dbReference type="EMBL" id="GBP28724.1"/>
    </source>
</evidence>
<sequence length="114" mass="12730">MSNFHALAAFEHLKTSSSIPNTPLPTSETESGAEFQESLFQLLEQHCFASCAIILEFAARAGLVNTRRLLCKHATDSIRWRCRLRATLEMRAASPEFAISEYAKTVVETTALLR</sequence>
<dbReference type="Proteomes" id="UP000299102">
    <property type="component" value="Unassembled WGS sequence"/>
</dbReference>
<organism evidence="1 2">
    <name type="scientific">Eumeta variegata</name>
    <name type="common">Bagworm moth</name>
    <name type="synonym">Eumeta japonica</name>
    <dbReference type="NCBI Taxonomy" id="151549"/>
    <lineage>
        <taxon>Eukaryota</taxon>
        <taxon>Metazoa</taxon>
        <taxon>Ecdysozoa</taxon>
        <taxon>Arthropoda</taxon>
        <taxon>Hexapoda</taxon>
        <taxon>Insecta</taxon>
        <taxon>Pterygota</taxon>
        <taxon>Neoptera</taxon>
        <taxon>Endopterygota</taxon>
        <taxon>Lepidoptera</taxon>
        <taxon>Glossata</taxon>
        <taxon>Ditrysia</taxon>
        <taxon>Tineoidea</taxon>
        <taxon>Psychidae</taxon>
        <taxon>Oiketicinae</taxon>
        <taxon>Eumeta</taxon>
    </lineage>
</organism>
<protein>
    <submittedName>
        <fullName evidence="1">Uncharacterized protein</fullName>
    </submittedName>
</protein>
<dbReference type="AlphaFoldDB" id="A0A4C1USE1"/>
<keyword evidence="2" id="KW-1185">Reference proteome</keyword>
<evidence type="ECO:0000313" key="2">
    <source>
        <dbReference type="Proteomes" id="UP000299102"/>
    </source>
</evidence>
<dbReference type="EMBL" id="BGZK01000210">
    <property type="protein sequence ID" value="GBP28724.1"/>
    <property type="molecule type" value="Genomic_DNA"/>
</dbReference>